<evidence type="ECO:0000259" key="2">
    <source>
        <dbReference type="SMART" id="SM00458"/>
    </source>
</evidence>
<organism evidence="3 4">
    <name type="scientific">Anaeromyces robustus</name>
    <dbReference type="NCBI Taxonomy" id="1754192"/>
    <lineage>
        <taxon>Eukaryota</taxon>
        <taxon>Fungi</taxon>
        <taxon>Fungi incertae sedis</taxon>
        <taxon>Chytridiomycota</taxon>
        <taxon>Chytridiomycota incertae sedis</taxon>
        <taxon>Neocallimastigomycetes</taxon>
        <taxon>Neocallimastigales</taxon>
        <taxon>Neocallimastigaceae</taxon>
        <taxon>Anaeromyces</taxon>
    </lineage>
</organism>
<dbReference type="Gene3D" id="2.80.10.50">
    <property type="match status" value="1"/>
</dbReference>
<dbReference type="Proteomes" id="UP000193944">
    <property type="component" value="Unassembled WGS sequence"/>
</dbReference>
<reference evidence="3 4" key="2">
    <citation type="submission" date="2016-08" db="EMBL/GenBank/DDBJ databases">
        <title>Pervasive Adenine N6-methylation of Active Genes in Fungi.</title>
        <authorList>
            <consortium name="DOE Joint Genome Institute"/>
            <person name="Mondo S.J."/>
            <person name="Dannebaum R.O."/>
            <person name="Kuo R.C."/>
            <person name="Labutti K."/>
            <person name="Haridas S."/>
            <person name="Kuo A."/>
            <person name="Salamov A."/>
            <person name="Ahrendt S.R."/>
            <person name="Lipzen A."/>
            <person name="Sullivan W."/>
            <person name="Andreopoulos W.B."/>
            <person name="Clum A."/>
            <person name="Lindquist E."/>
            <person name="Daum C."/>
            <person name="Ramamoorthy G.K."/>
            <person name="Gryganskyi A."/>
            <person name="Culley D."/>
            <person name="Magnuson J.K."/>
            <person name="James T.Y."/>
            <person name="O'Malley M.A."/>
            <person name="Stajich J.E."/>
            <person name="Spatafora J.W."/>
            <person name="Visel A."/>
            <person name="Grigoriev I.V."/>
        </authorList>
    </citation>
    <scope>NUCLEOTIDE SEQUENCE [LARGE SCALE GENOMIC DNA]</scope>
    <source>
        <strain evidence="3 4">S4</strain>
    </source>
</reference>
<feature type="domain" description="Ricin B lectin" evidence="2">
    <location>
        <begin position="40"/>
        <end position="153"/>
    </location>
</feature>
<proteinExistence type="predicted"/>
<feature type="region of interest" description="Disordered" evidence="1">
    <location>
        <begin position="226"/>
        <end position="248"/>
    </location>
</feature>
<gene>
    <name evidence="3" type="ORF">BCR32DRAFT_270161</name>
</gene>
<keyword evidence="4" id="KW-1185">Reference proteome</keyword>
<reference evidence="3 4" key="1">
    <citation type="submission" date="2016-08" db="EMBL/GenBank/DDBJ databases">
        <title>A Parts List for Fungal Cellulosomes Revealed by Comparative Genomics.</title>
        <authorList>
            <consortium name="DOE Joint Genome Institute"/>
            <person name="Haitjema C.H."/>
            <person name="Gilmore S.P."/>
            <person name="Henske J.K."/>
            <person name="Solomon K.V."/>
            <person name="De Groot R."/>
            <person name="Kuo A."/>
            <person name="Mondo S.J."/>
            <person name="Salamov A.A."/>
            <person name="Labutti K."/>
            <person name="Zhao Z."/>
            <person name="Chiniquy J."/>
            <person name="Barry K."/>
            <person name="Brewer H.M."/>
            <person name="Purvine S.O."/>
            <person name="Wright A.T."/>
            <person name="Boxma B."/>
            <person name="Van Alen T."/>
            <person name="Hackstein J.H."/>
            <person name="Baker S.E."/>
            <person name="Grigoriev I.V."/>
            <person name="O'Malley M.A."/>
        </authorList>
    </citation>
    <scope>NUCLEOTIDE SEQUENCE [LARGE SCALE GENOMIC DNA]</scope>
    <source>
        <strain evidence="3 4">S4</strain>
    </source>
</reference>
<dbReference type="OrthoDB" id="5985073at2759"/>
<dbReference type="PROSITE" id="PS50231">
    <property type="entry name" value="RICIN_B_LECTIN"/>
    <property type="match status" value="1"/>
</dbReference>
<dbReference type="AlphaFoldDB" id="A0A1Y1WXN3"/>
<evidence type="ECO:0000313" key="4">
    <source>
        <dbReference type="Proteomes" id="UP000193944"/>
    </source>
</evidence>
<protein>
    <recommendedName>
        <fullName evidence="2">Ricin B lectin domain-containing protein</fullName>
    </recommendedName>
</protein>
<comment type="caution">
    <text evidence="3">The sequence shown here is derived from an EMBL/GenBank/DDBJ whole genome shotgun (WGS) entry which is preliminary data.</text>
</comment>
<evidence type="ECO:0000256" key="1">
    <source>
        <dbReference type="SAM" id="MobiDB-lite"/>
    </source>
</evidence>
<evidence type="ECO:0000313" key="3">
    <source>
        <dbReference type="EMBL" id="ORX78317.1"/>
    </source>
</evidence>
<feature type="compositionally biased region" description="Low complexity" evidence="1">
    <location>
        <begin position="226"/>
        <end position="237"/>
    </location>
</feature>
<dbReference type="EMBL" id="MCFG01000215">
    <property type="protein sequence ID" value="ORX78317.1"/>
    <property type="molecule type" value="Genomic_DNA"/>
</dbReference>
<dbReference type="InterPro" id="IPR000772">
    <property type="entry name" value="Ricin_B_lectin"/>
</dbReference>
<accession>A0A1Y1WXN3</accession>
<dbReference type="SMART" id="SM00458">
    <property type="entry name" value="RICIN"/>
    <property type="match status" value="1"/>
</dbReference>
<name>A0A1Y1WXN3_9FUNG</name>
<sequence length="248" mass="28060">MNKNSLLLIVEQCLISNGSKPIIDDCDDTGRSKWEVPVSGDGFFKSLNKHLCLNVIDIDVGTVSMGNCDNNAILFDIDYSFNRNTINSPLDESKCLGYKGDKATTLSMVKCNKNKEDQQWKITTVNPNLCMRVADNDNSKLLMGECDENAILRYIKIDKTINAYCTYNECSEAFDDCRHPTKNDQYTYWKKCKAIIVNDFKKYFNDNYNIDDSLIGFNNISTTTTKKTTTTKSNSTPSPTPNDEVNIH</sequence>
<dbReference type="InterPro" id="IPR035992">
    <property type="entry name" value="Ricin_B-like_lectins"/>
</dbReference>
<dbReference type="SUPFAM" id="SSF50370">
    <property type="entry name" value="Ricin B-like lectins"/>
    <property type="match status" value="1"/>
</dbReference>